<accession>A0A8J2UGU0</accession>
<keyword evidence="1" id="KW-0732">Signal</keyword>
<dbReference type="SUPFAM" id="SSF82171">
    <property type="entry name" value="DPP6 N-terminal domain-like"/>
    <property type="match status" value="1"/>
</dbReference>
<evidence type="ECO:0000313" key="3">
    <source>
        <dbReference type="Proteomes" id="UP000607559"/>
    </source>
</evidence>
<feature type="signal peptide" evidence="1">
    <location>
        <begin position="1"/>
        <end position="22"/>
    </location>
</feature>
<dbReference type="AlphaFoldDB" id="A0A8J2UGU0"/>
<dbReference type="EMBL" id="BMJC01000004">
    <property type="protein sequence ID" value="GGB13871.1"/>
    <property type="molecule type" value="Genomic_DNA"/>
</dbReference>
<reference evidence="2" key="2">
    <citation type="submission" date="2020-09" db="EMBL/GenBank/DDBJ databases">
        <authorList>
            <person name="Sun Q."/>
            <person name="Zhou Y."/>
        </authorList>
    </citation>
    <scope>NUCLEOTIDE SEQUENCE</scope>
    <source>
        <strain evidence="2">CGMCC 1.15448</strain>
    </source>
</reference>
<organism evidence="2 3">
    <name type="scientific">Puia dinghuensis</name>
    <dbReference type="NCBI Taxonomy" id="1792502"/>
    <lineage>
        <taxon>Bacteria</taxon>
        <taxon>Pseudomonadati</taxon>
        <taxon>Bacteroidota</taxon>
        <taxon>Chitinophagia</taxon>
        <taxon>Chitinophagales</taxon>
        <taxon>Chitinophagaceae</taxon>
        <taxon>Puia</taxon>
    </lineage>
</organism>
<evidence type="ECO:0000313" key="2">
    <source>
        <dbReference type="EMBL" id="GGB13871.1"/>
    </source>
</evidence>
<reference evidence="2" key="1">
    <citation type="journal article" date="2014" name="Int. J. Syst. Evol. Microbiol.">
        <title>Complete genome sequence of Corynebacterium casei LMG S-19264T (=DSM 44701T), isolated from a smear-ripened cheese.</title>
        <authorList>
            <consortium name="US DOE Joint Genome Institute (JGI-PGF)"/>
            <person name="Walter F."/>
            <person name="Albersmeier A."/>
            <person name="Kalinowski J."/>
            <person name="Ruckert C."/>
        </authorList>
    </citation>
    <scope>NUCLEOTIDE SEQUENCE</scope>
    <source>
        <strain evidence="2">CGMCC 1.15448</strain>
    </source>
</reference>
<protein>
    <submittedName>
        <fullName evidence="2">Uncharacterized protein</fullName>
    </submittedName>
</protein>
<dbReference type="Proteomes" id="UP000607559">
    <property type="component" value="Unassembled WGS sequence"/>
</dbReference>
<feature type="chain" id="PRO_5035150308" evidence="1">
    <location>
        <begin position="23"/>
        <end position="498"/>
    </location>
</feature>
<keyword evidence="3" id="KW-1185">Reference proteome</keyword>
<comment type="caution">
    <text evidence="2">The sequence shown here is derived from an EMBL/GenBank/DDBJ whole genome shotgun (WGS) entry which is preliminary data.</text>
</comment>
<name>A0A8J2UGU0_9BACT</name>
<proteinExistence type="predicted"/>
<sequence length="498" mass="55649">MKKLLVSAALAVLAFTAVPAQKKVLGYPFQFEKSFLAKGNYSTYFLNNPDDSAFALILKDNKKVEYVWLSKSFKVLGKVPSPIEKTILDQGTHHYIGGTVKGSEYHFIYQVKSGYSIETVDFNSGSVSNKKLLDLPDGEKLLIAFCDHNTYYAVAADDKAGAVVLHIVNTAGVLSQQSFPFTIPENAHKHKVSEYLAGMKVIKSEEDPELSVAIHSVKIFSRPGDLSIVVNNGDNPTRIFSIDPASFAVKDRTIDYSSLVSSDDRGKLYISSFLKDDHLFSLMLNKKNIRITIHDVNNGKLLNKYEFTDDAGLDLLPELPITEKRMGKQVQAKDVDDLKKVIRAFTKGSEGIMVAQAEPGSKLVVTAGTYDPIAVPSGGATAGHFYTPGYSSPNPDHNNALEWQSYYVTFYVPGTPSYTKIPARYYTTTYFRMLLDPTTLKVTRGQVRRPVADQIKDYMEDTDKRGKATNQFAIGKNQYYGFYDRDEQQYVIEQIRIF</sequence>
<dbReference type="RefSeq" id="WP_188935413.1">
    <property type="nucleotide sequence ID" value="NZ_BMJC01000004.1"/>
</dbReference>
<evidence type="ECO:0000256" key="1">
    <source>
        <dbReference type="SAM" id="SignalP"/>
    </source>
</evidence>
<gene>
    <name evidence="2" type="ORF">GCM10011511_42010</name>
</gene>